<dbReference type="RefSeq" id="WP_262567245.1">
    <property type="nucleotide sequence ID" value="NZ_JAPFCC010000001.1"/>
</dbReference>
<reference evidence="1 2" key="1">
    <citation type="submission" date="2022-10" db="EMBL/GenBank/DDBJ databases">
        <title>High-quality genome sequences of two octocoral-associated bacteria, Endozoicomonas euniceicola EF212 and Endozoicomonas gorgoniicola PS125.</title>
        <authorList>
            <person name="Chiou Y.-J."/>
            <person name="Chen Y.-H."/>
        </authorList>
    </citation>
    <scope>NUCLEOTIDE SEQUENCE [LARGE SCALE GENOMIC DNA]</scope>
    <source>
        <strain evidence="1 2">PS125</strain>
    </source>
</reference>
<accession>A0ABT3MSD0</accession>
<sequence>MTEQKARRVFIVSRHPASVDWIKRQGFEQAEVIDHLKPGVLQQGDLVVGTLPLHIARDINEQGVRLIHFSLDVPHNMRGREISAEMLEEMNPRLEELHVISGRKPGTESLAEPGDRDE</sequence>
<keyword evidence="2" id="KW-1185">Reference proteome</keyword>
<dbReference type="NCBIfam" id="TIGR02620">
    <property type="entry name" value="cas_VVA1548"/>
    <property type="match status" value="1"/>
</dbReference>
<gene>
    <name evidence="1" type="primary">csx16</name>
    <name evidence="1" type="ORF">NX722_06340</name>
</gene>
<proteinExistence type="predicted"/>
<name>A0ABT3MSD0_9GAMM</name>
<evidence type="ECO:0000313" key="1">
    <source>
        <dbReference type="EMBL" id="MCW7552272.1"/>
    </source>
</evidence>
<comment type="caution">
    <text evidence="1">The sequence shown here is derived from an EMBL/GenBank/DDBJ whole genome shotgun (WGS) entry which is preliminary data.</text>
</comment>
<evidence type="ECO:0000313" key="2">
    <source>
        <dbReference type="Proteomes" id="UP001209854"/>
    </source>
</evidence>
<organism evidence="1 2">
    <name type="scientific">Endozoicomonas gorgoniicola</name>
    <dbReference type="NCBI Taxonomy" id="1234144"/>
    <lineage>
        <taxon>Bacteria</taxon>
        <taxon>Pseudomonadati</taxon>
        <taxon>Pseudomonadota</taxon>
        <taxon>Gammaproteobacteria</taxon>
        <taxon>Oceanospirillales</taxon>
        <taxon>Endozoicomonadaceae</taxon>
        <taxon>Endozoicomonas</taxon>
    </lineage>
</organism>
<dbReference type="Pfam" id="PF09652">
    <property type="entry name" value="Cas_VVA1548"/>
    <property type="match status" value="1"/>
</dbReference>
<protein>
    <submittedName>
        <fullName evidence="1">CRISPR-associated protein Csx16</fullName>
    </submittedName>
</protein>
<dbReference type="EMBL" id="JAPFCC010000001">
    <property type="protein sequence ID" value="MCW7552272.1"/>
    <property type="molecule type" value="Genomic_DNA"/>
</dbReference>
<dbReference type="Proteomes" id="UP001209854">
    <property type="component" value="Unassembled WGS sequence"/>
</dbReference>
<dbReference type="InterPro" id="IPR013443">
    <property type="entry name" value="CRISPR-assoc_prot_Csx16"/>
</dbReference>